<dbReference type="InterPro" id="IPR006068">
    <property type="entry name" value="ATPase_P-typ_cation-transptr_C"/>
</dbReference>
<accession>A0ABQ5HIM0</accession>
<reference evidence="5" key="2">
    <citation type="submission" date="2022-01" db="EMBL/GenBank/DDBJ databases">
        <authorList>
            <person name="Yamashiro T."/>
            <person name="Shiraishi A."/>
            <person name="Satake H."/>
            <person name="Nakayama K."/>
        </authorList>
    </citation>
    <scope>NUCLEOTIDE SEQUENCE</scope>
</reference>
<evidence type="ECO:0000259" key="4">
    <source>
        <dbReference type="Pfam" id="PF00689"/>
    </source>
</evidence>
<dbReference type="InterPro" id="IPR023298">
    <property type="entry name" value="ATPase_P-typ_TM_dom_sf"/>
</dbReference>
<reference evidence="5" key="1">
    <citation type="journal article" date="2022" name="Int. J. Mol. Sci.">
        <title>Draft Genome of Tanacetum Coccineum: Genomic Comparison of Closely Related Tanacetum-Family Plants.</title>
        <authorList>
            <person name="Yamashiro T."/>
            <person name="Shiraishi A."/>
            <person name="Nakayama K."/>
            <person name="Satake H."/>
        </authorList>
    </citation>
    <scope>NUCLEOTIDE SEQUENCE</scope>
</reference>
<evidence type="ECO:0000313" key="6">
    <source>
        <dbReference type="Proteomes" id="UP001151760"/>
    </source>
</evidence>
<evidence type="ECO:0000313" key="5">
    <source>
        <dbReference type="EMBL" id="GJT87748.1"/>
    </source>
</evidence>
<organism evidence="5 6">
    <name type="scientific">Tanacetum coccineum</name>
    <dbReference type="NCBI Taxonomy" id="301880"/>
    <lineage>
        <taxon>Eukaryota</taxon>
        <taxon>Viridiplantae</taxon>
        <taxon>Streptophyta</taxon>
        <taxon>Embryophyta</taxon>
        <taxon>Tracheophyta</taxon>
        <taxon>Spermatophyta</taxon>
        <taxon>Magnoliopsida</taxon>
        <taxon>eudicotyledons</taxon>
        <taxon>Gunneridae</taxon>
        <taxon>Pentapetalae</taxon>
        <taxon>asterids</taxon>
        <taxon>campanulids</taxon>
        <taxon>Asterales</taxon>
        <taxon>Asteraceae</taxon>
        <taxon>Asteroideae</taxon>
        <taxon>Anthemideae</taxon>
        <taxon>Anthemidinae</taxon>
        <taxon>Tanacetum</taxon>
    </lineage>
</organism>
<evidence type="ECO:0000256" key="2">
    <source>
        <dbReference type="ARBA" id="ARBA00022723"/>
    </source>
</evidence>
<dbReference type="EMBL" id="BQNB010019664">
    <property type="protein sequence ID" value="GJT87748.1"/>
    <property type="molecule type" value="Genomic_DNA"/>
</dbReference>
<comment type="caution">
    <text evidence="5">The sequence shown here is derived from an EMBL/GenBank/DDBJ whole genome shotgun (WGS) entry which is preliminary data.</text>
</comment>
<dbReference type="SUPFAM" id="SSF81665">
    <property type="entry name" value="Calcium ATPase, transmembrane domain M"/>
    <property type="match status" value="1"/>
</dbReference>
<protein>
    <submittedName>
        <fullName evidence="5">Calcium-transporting ATPase 10</fullName>
    </submittedName>
</protein>
<keyword evidence="2" id="KW-0479">Metal-binding</keyword>
<feature type="domain" description="Cation-transporting P-type ATPase C-terminal" evidence="4">
    <location>
        <begin position="386"/>
        <end position="423"/>
    </location>
</feature>
<proteinExistence type="predicted"/>
<dbReference type="Gene3D" id="1.20.1110.10">
    <property type="entry name" value="Calcium-transporting ATPase, transmembrane domain"/>
    <property type="match status" value="1"/>
</dbReference>
<dbReference type="Pfam" id="PF00689">
    <property type="entry name" value="Cation_ATPase_C"/>
    <property type="match status" value="1"/>
</dbReference>
<keyword evidence="3" id="KW-0460">Magnesium</keyword>
<name>A0ABQ5HIM0_9ASTR</name>
<evidence type="ECO:0000256" key="1">
    <source>
        <dbReference type="ARBA" id="ARBA00004127"/>
    </source>
</evidence>
<gene>
    <name evidence="5" type="ORF">Tco_1069465</name>
</gene>
<dbReference type="PANTHER" id="PTHR24093:SF369">
    <property type="entry name" value="CALCIUM-TRANSPORTING ATPASE"/>
    <property type="match status" value="1"/>
</dbReference>
<dbReference type="PANTHER" id="PTHR24093">
    <property type="entry name" value="CATION TRANSPORTING ATPASE"/>
    <property type="match status" value="1"/>
</dbReference>
<dbReference type="Proteomes" id="UP001151760">
    <property type="component" value="Unassembled WGS sequence"/>
</dbReference>
<evidence type="ECO:0000256" key="3">
    <source>
        <dbReference type="ARBA" id="ARBA00022842"/>
    </source>
</evidence>
<sequence length="453" mass="52262">MSKSIKPHSCFYNRDYYYLLSLSTEEKYTSSFTKHFAARYHIEGIEDMIPNRWSKKIHLYHIDALNGIHHCDYARNDFFKAEMGNRSSHKVYSDKRIIFVVKVNVKKKSKEKLHHLKLDFKIDFINALLLFIRRVVIQNKVEDVHLGIDKKMSYTTSKTEKEVIYLNKQDMNSLMKLDELHKLGHGNKRLEGRDWSKNDIKRSNEMLEKTHKTLKRKEQLRRLKEYIGGRPKTFDPRTFVAALNIGDFYNLHYVKMYIVFIVQFLTVLPTRTNIDDAYANGNSEEQAFNLFRTLFSLHLQGKFIHKTLILFINIPDAYANGHSEEQVDIGLVMGIAGTEVAKKSNDIIILDDNFASAVKKFIQFQLTVNVAALVINVVAAVSSGDVPLNAVQLRWVNLIMDTLGALALATEPPIDHLMDRHPLGHRTVGYISSDCSACAQFLRLRTPTFNPRP</sequence>
<keyword evidence="6" id="KW-1185">Reference proteome</keyword>
<comment type="subcellular location">
    <subcellularLocation>
        <location evidence="1">Endomembrane system</location>
        <topology evidence="1">Multi-pass membrane protein</topology>
    </subcellularLocation>
</comment>